<dbReference type="EMBL" id="WNYA01022793">
    <property type="protein sequence ID" value="KAG8538241.1"/>
    <property type="molecule type" value="Genomic_DNA"/>
</dbReference>
<evidence type="ECO:0000313" key="2">
    <source>
        <dbReference type="EMBL" id="KAG8538241.1"/>
    </source>
</evidence>
<proteinExistence type="predicted"/>
<dbReference type="PROSITE" id="PS51390">
    <property type="entry name" value="WAP"/>
    <property type="match status" value="1"/>
</dbReference>
<dbReference type="GO" id="GO:0005576">
    <property type="term" value="C:extracellular region"/>
    <property type="evidence" value="ECO:0007669"/>
    <property type="project" value="InterPro"/>
</dbReference>
<organism evidence="2 3">
    <name type="scientific">Engystomops pustulosus</name>
    <name type="common">Tungara frog</name>
    <name type="synonym">Physalaemus pustulosus</name>
    <dbReference type="NCBI Taxonomy" id="76066"/>
    <lineage>
        <taxon>Eukaryota</taxon>
        <taxon>Metazoa</taxon>
        <taxon>Chordata</taxon>
        <taxon>Craniata</taxon>
        <taxon>Vertebrata</taxon>
        <taxon>Euteleostomi</taxon>
        <taxon>Amphibia</taxon>
        <taxon>Batrachia</taxon>
        <taxon>Anura</taxon>
        <taxon>Neobatrachia</taxon>
        <taxon>Hyloidea</taxon>
        <taxon>Leptodactylidae</taxon>
        <taxon>Leiuperinae</taxon>
        <taxon>Engystomops</taxon>
    </lineage>
</organism>
<keyword evidence="3" id="KW-1185">Reference proteome</keyword>
<accession>A0AAV6YNM7</accession>
<protein>
    <recommendedName>
        <fullName evidence="1">WAP domain-containing protein</fullName>
    </recommendedName>
</protein>
<dbReference type="Pfam" id="PF00095">
    <property type="entry name" value="WAP"/>
    <property type="match status" value="2"/>
</dbReference>
<comment type="caution">
    <text evidence="2">The sequence shown here is derived from an EMBL/GenBank/DDBJ whole genome shotgun (WGS) entry which is preliminary data.</text>
</comment>
<feature type="domain" description="WAP" evidence="1">
    <location>
        <begin position="30"/>
        <end position="81"/>
    </location>
</feature>
<reference evidence="2" key="1">
    <citation type="thesis" date="2020" institute="ProQuest LLC" country="789 East Eisenhower Parkway, Ann Arbor, MI, USA">
        <title>Comparative Genomics and Chromosome Evolution.</title>
        <authorList>
            <person name="Mudd A.B."/>
        </authorList>
    </citation>
    <scope>NUCLEOTIDE SEQUENCE</scope>
    <source>
        <strain evidence="2">237g6f4</strain>
        <tissue evidence="2">Blood</tissue>
    </source>
</reference>
<dbReference type="AlphaFoldDB" id="A0AAV6YNM7"/>
<dbReference type="GO" id="GO:0030414">
    <property type="term" value="F:peptidase inhibitor activity"/>
    <property type="evidence" value="ECO:0007669"/>
    <property type="project" value="InterPro"/>
</dbReference>
<dbReference type="InterPro" id="IPR008197">
    <property type="entry name" value="WAP_dom"/>
</dbReference>
<evidence type="ECO:0000313" key="3">
    <source>
        <dbReference type="Proteomes" id="UP000824782"/>
    </source>
</evidence>
<evidence type="ECO:0000259" key="1">
    <source>
        <dbReference type="PROSITE" id="PS51390"/>
    </source>
</evidence>
<dbReference type="SUPFAM" id="SSF57256">
    <property type="entry name" value="Elafin-like"/>
    <property type="match status" value="1"/>
</dbReference>
<dbReference type="SMART" id="SM00217">
    <property type="entry name" value="WAP"/>
    <property type="match status" value="2"/>
</dbReference>
<sequence length="134" mass="15323">MGYNKHCENDFDCPKRLKCCNICGKSCVQPVPEPNGICPKVDVQLLSELQCPSVYCSRDSDCAVTMKCCATGGKQKCMKIEIMKRRSSILVRVYYWLSTRTERQDECDEFPVASQLVCLFQHCRLCQPEEPLEL</sequence>
<name>A0AAV6YNM7_ENGPU</name>
<gene>
    <name evidence="2" type="ORF">GDO81_023042</name>
</gene>
<dbReference type="Proteomes" id="UP000824782">
    <property type="component" value="Unassembled WGS sequence"/>
</dbReference>
<dbReference type="InterPro" id="IPR036645">
    <property type="entry name" value="Elafin-like_sf"/>
</dbReference>
<dbReference type="Gene3D" id="4.10.75.10">
    <property type="entry name" value="Elafin-like"/>
    <property type="match status" value="2"/>
</dbReference>